<evidence type="ECO:0000256" key="9">
    <source>
        <dbReference type="RuleBase" id="RU363038"/>
    </source>
</evidence>
<comment type="similarity">
    <text evidence="1 8 9">Belongs to the class-I aminoacyl-tRNA synthetase family.</text>
</comment>
<protein>
    <recommendedName>
        <fullName evidence="8">Arginine--tRNA ligase</fullName>
        <ecNumber evidence="8">6.1.1.19</ecNumber>
    </recommendedName>
    <alternativeName>
        <fullName evidence="8">Arginyl-tRNA synthetase</fullName>
        <shortName evidence="8">ArgRS</shortName>
    </alternativeName>
</protein>
<keyword evidence="5 8" id="KW-0648">Protein biosynthesis</keyword>
<feature type="coiled-coil region" evidence="10">
    <location>
        <begin position="386"/>
        <end position="413"/>
    </location>
</feature>
<dbReference type="SUPFAM" id="SSF52374">
    <property type="entry name" value="Nucleotidylyl transferase"/>
    <property type="match status" value="1"/>
</dbReference>
<dbReference type="InterPro" id="IPR005148">
    <property type="entry name" value="Arg-tRNA-synth_N"/>
</dbReference>
<evidence type="ECO:0000313" key="13">
    <source>
        <dbReference type="EMBL" id="MFD2613290.1"/>
    </source>
</evidence>
<keyword evidence="6 8" id="KW-0030">Aminoacyl-tRNA synthetase</keyword>
<feature type="domain" description="Arginyl tRNA synthetase N-terminal" evidence="12">
    <location>
        <begin position="6"/>
        <end position="86"/>
    </location>
</feature>
<dbReference type="SMART" id="SM00836">
    <property type="entry name" value="DALR_1"/>
    <property type="match status" value="1"/>
</dbReference>
<comment type="caution">
    <text evidence="13">The sequence shown here is derived from an EMBL/GenBank/DDBJ whole genome shotgun (WGS) entry which is preliminary data.</text>
</comment>
<sequence length="567" mass="64373">MKYVSRDVLETIAEKLAGLIGFTQEETARLLEVPQDTGFGDAALPCFSLAKQLKKPPQLIASQIAEAWNDAQIKADTAGGYVNFRLNRQAFTAQWVHRVNEEGFGSSQSGQGRRVIIDMSSPNIAKPFGIGHLRSTMIGNALYRLYTAAGYDAVRVNHLGDWGTQFGKQITAYQRWGDPKRLTSYTIQDCLDLYVKFHEEADHDPTLEAEARDWFRRLEQGDEEAVQLWRFFVDLSLEEFKRMYKVLGVEFDEYLGESFYNDKIGAVIQNLKDKQLLEESDGAMVVRLRENIPPCLILKSDGTTIYPARDLATAIYRRETMKGDLLLYVVGSEQSLHFTQVFEVLKRMGHTWARDCRHVAFGLMKFEGKKMSTRRGRVIFLEDVLKEAVQHALEILEHKRPDLENKAETAEAIGIGAIIFADLKNYRLNEIDFSMQDALNFDGETGPYLQYTYVRTRSLLEKEGHGAGAGDMAADPAYLAGDHTWHLLKTLHYYPDQIERAVETNDPSLLAKYLIDTAHAFNRFYANERILSELEAEKETKLLLVRATAHVLAHGMDLLGLKTPARM</sequence>
<dbReference type="Gene3D" id="1.10.730.10">
    <property type="entry name" value="Isoleucyl-tRNA Synthetase, Domain 1"/>
    <property type="match status" value="1"/>
</dbReference>
<dbReference type="SMART" id="SM01016">
    <property type="entry name" value="Arg_tRNA_synt_N"/>
    <property type="match status" value="1"/>
</dbReference>
<evidence type="ECO:0000256" key="1">
    <source>
        <dbReference type="ARBA" id="ARBA00005594"/>
    </source>
</evidence>
<keyword evidence="10" id="KW-0175">Coiled coil</keyword>
<keyword evidence="8" id="KW-0963">Cytoplasm</keyword>
<dbReference type="PANTHER" id="PTHR11956:SF5">
    <property type="entry name" value="ARGININE--TRNA LIGASE, CYTOPLASMIC"/>
    <property type="match status" value="1"/>
</dbReference>
<dbReference type="PANTHER" id="PTHR11956">
    <property type="entry name" value="ARGINYL-TRNA SYNTHETASE"/>
    <property type="match status" value="1"/>
</dbReference>
<dbReference type="RefSeq" id="WP_377603289.1">
    <property type="nucleotide sequence ID" value="NZ_JBHUME010000008.1"/>
</dbReference>
<keyword evidence="14" id="KW-1185">Reference proteome</keyword>
<comment type="subcellular location">
    <subcellularLocation>
        <location evidence="8">Cytoplasm</location>
    </subcellularLocation>
</comment>
<dbReference type="Pfam" id="PF05746">
    <property type="entry name" value="DALR_1"/>
    <property type="match status" value="1"/>
</dbReference>
<evidence type="ECO:0000256" key="5">
    <source>
        <dbReference type="ARBA" id="ARBA00022917"/>
    </source>
</evidence>
<dbReference type="Gene3D" id="3.30.1360.70">
    <property type="entry name" value="Arginyl tRNA synthetase N-terminal domain"/>
    <property type="match status" value="1"/>
</dbReference>
<dbReference type="InterPro" id="IPR009080">
    <property type="entry name" value="tRNAsynth_Ia_anticodon-bd"/>
</dbReference>
<comment type="subunit">
    <text evidence="8">Monomer.</text>
</comment>
<organism evidence="13 14">
    <name type="scientific">Paenibacillus gansuensis</name>
    <dbReference type="NCBI Taxonomy" id="306542"/>
    <lineage>
        <taxon>Bacteria</taxon>
        <taxon>Bacillati</taxon>
        <taxon>Bacillota</taxon>
        <taxon>Bacilli</taxon>
        <taxon>Bacillales</taxon>
        <taxon>Paenibacillaceae</taxon>
        <taxon>Paenibacillus</taxon>
    </lineage>
</organism>
<dbReference type="Pfam" id="PF03485">
    <property type="entry name" value="Arg_tRNA_synt_N"/>
    <property type="match status" value="1"/>
</dbReference>
<dbReference type="Proteomes" id="UP001597541">
    <property type="component" value="Unassembled WGS sequence"/>
</dbReference>
<dbReference type="Pfam" id="PF00750">
    <property type="entry name" value="tRNA-synt_1d"/>
    <property type="match status" value="1"/>
</dbReference>
<proteinExistence type="inferred from homology"/>
<dbReference type="Gene3D" id="3.40.50.620">
    <property type="entry name" value="HUPs"/>
    <property type="match status" value="1"/>
</dbReference>
<evidence type="ECO:0000259" key="12">
    <source>
        <dbReference type="SMART" id="SM01016"/>
    </source>
</evidence>
<feature type="domain" description="DALR anticodon binding" evidence="11">
    <location>
        <begin position="449"/>
        <end position="567"/>
    </location>
</feature>
<dbReference type="InterPro" id="IPR014729">
    <property type="entry name" value="Rossmann-like_a/b/a_fold"/>
</dbReference>
<dbReference type="InterPro" id="IPR035684">
    <property type="entry name" value="ArgRS_core"/>
</dbReference>
<evidence type="ECO:0000256" key="4">
    <source>
        <dbReference type="ARBA" id="ARBA00022840"/>
    </source>
</evidence>
<evidence type="ECO:0000256" key="6">
    <source>
        <dbReference type="ARBA" id="ARBA00023146"/>
    </source>
</evidence>
<dbReference type="SUPFAM" id="SSF47323">
    <property type="entry name" value="Anticodon-binding domain of a subclass of class I aminoacyl-tRNA synthetases"/>
    <property type="match status" value="1"/>
</dbReference>
<dbReference type="InterPro" id="IPR001278">
    <property type="entry name" value="Arg-tRNA-ligase"/>
</dbReference>
<gene>
    <name evidence="8 13" type="primary">argS</name>
    <name evidence="13" type="ORF">ACFSUF_12740</name>
</gene>
<dbReference type="HAMAP" id="MF_00123">
    <property type="entry name" value="Arg_tRNA_synth"/>
    <property type="match status" value="1"/>
</dbReference>
<evidence type="ECO:0000256" key="3">
    <source>
        <dbReference type="ARBA" id="ARBA00022741"/>
    </source>
</evidence>
<evidence type="ECO:0000313" key="14">
    <source>
        <dbReference type="Proteomes" id="UP001597541"/>
    </source>
</evidence>
<dbReference type="NCBIfam" id="TIGR00456">
    <property type="entry name" value="argS"/>
    <property type="match status" value="1"/>
</dbReference>
<dbReference type="EMBL" id="JBHUME010000008">
    <property type="protein sequence ID" value="MFD2613290.1"/>
    <property type="molecule type" value="Genomic_DNA"/>
</dbReference>
<comment type="catalytic activity">
    <reaction evidence="7 8">
        <text>tRNA(Arg) + L-arginine + ATP = L-arginyl-tRNA(Arg) + AMP + diphosphate</text>
        <dbReference type="Rhea" id="RHEA:20301"/>
        <dbReference type="Rhea" id="RHEA-COMP:9658"/>
        <dbReference type="Rhea" id="RHEA-COMP:9673"/>
        <dbReference type="ChEBI" id="CHEBI:30616"/>
        <dbReference type="ChEBI" id="CHEBI:32682"/>
        <dbReference type="ChEBI" id="CHEBI:33019"/>
        <dbReference type="ChEBI" id="CHEBI:78442"/>
        <dbReference type="ChEBI" id="CHEBI:78513"/>
        <dbReference type="ChEBI" id="CHEBI:456215"/>
        <dbReference type="EC" id="6.1.1.19"/>
    </reaction>
</comment>
<keyword evidence="2 8" id="KW-0436">Ligase</keyword>
<evidence type="ECO:0000256" key="2">
    <source>
        <dbReference type="ARBA" id="ARBA00022598"/>
    </source>
</evidence>
<dbReference type="CDD" id="cd00671">
    <property type="entry name" value="ArgRS_core"/>
    <property type="match status" value="1"/>
</dbReference>
<dbReference type="SUPFAM" id="SSF55190">
    <property type="entry name" value="Arginyl-tRNA synthetase (ArgRS), N-terminal 'additional' domain"/>
    <property type="match status" value="1"/>
</dbReference>
<dbReference type="GO" id="GO:0004814">
    <property type="term" value="F:arginine-tRNA ligase activity"/>
    <property type="evidence" value="ECO:0007669"/>
    <property type="project" value="UniProtKB-EC"/>
</dbReference>
<dbReference type="InterPro" id="IPR036695">
    <property type="entry name" value="Arg-tRNA-synth_N_sf"/>
</dbReference>
<dbReference type="CDD" id="cd07956">
    <property type="entry name" value="Anticodon_Ia_Arg"/>
    <property type="match status" value="1"/>
</dbReference>
<evidence type="ECO:0000256" key="7">
    <source>
        <dbReference type="ARBA" id="ARBA00049339"/>
    </source>
</evidence>
<keyword evidence="4 8" id="KW-0067">ATP-binding</keyword>
<name>A0ABW5PDD8_9BACL</name>
<evidence type="ECO:0000256" key="10">
    <source>
        <dbReference type="SAM" id="Coils"/>
    </source>
</evidence>
<feature type="short sequence motif" description="'HIGH' region" evidence="8">
    <location>
        <begin position="122"/>
        <end position="132"/>
    </location>
</feature>
<dbReference type="PRINTS" id="PR01038">
    <property type="entry name" value="TRNASYNTHARG"/>
</dbReference>
<evidence type="ECO:0000259" key="11">
    <source>
        <dbReference type="SMART" id="SM00836"/>
    </source>
</evidence>
<dbReference type="EC" id="6.1.1.19" evidence="8"/>
<dbReference type="InterPro" id="IPR008909">
    <property type="entry name" value="DALR_anticod-bd"/>
</dbReference>
<keyword evidence="3 8" id="KW-0547">Nucleotide-binding</keyword>
<reference evidence="14" key="1">
    <citation type="journal article" date="2019" name="Int. J. Syst. Evol. Microbiol.">
        <title>The Global Catalogue of Microorganisms (GCM) 10K type strain sequencing project: providing services to taxonomists for standard genome sequencing and annotation.</title>
        <authorList>
            <consortium name="The Broad Institute Genomics Platform"/>
            <consortium name="The Broad Institute Genome Sequencing Center for Infectious Disease"/>
            <person name="Wu L."/>
            <person name="Ma J."/>
        </authorList>
    </citation>
    <scope>NUCLEOTIDE SEQUENCE [LARGE SCALE GENOMIC DNA]</scope>
    <source>
        <strain evidence="14">KCTC 3950</strain>
    </source>
</reference>
<accession>A0ABW5PDD8</accession>
<evidence type="ECO:0000256" key="8">
    <source>
        <dbReference type="HAMAP-Rule" id="MF_00123"/>
    </source>
</evidence>